<comment type="caution">
    <text evidence="1">The sequence shown here is derived from an EMBL/GenBank/DDBJ whole genome shotgun (WGS) entry which is preliminary data.</text>
</comment>
<keyword evidence="2" id="KW-1185">Reference proteome</keyword>
<organism evidence="1 2">
    <name type="scientific">Friedmanniomyces simplex</name>
    <dbReference type="NCBI Taxonomy" id="329884"/>
    <lineage>
        <taxon>Eukaryota</taxon>
        <taxon>Fungi</taxon>
        <taxon>Dikarya</taxon>
        <taxon>Ascomycota</taxon>
        <taxon>Pezizomycotina</taxon>
        <taxon>Dothideomycetes</taxon>
        <taxon>Dothideomycetidae</taxon>
        <taxon>Mycosphaerellales</taxon>
        <taxon>Teratosphaeriaceae</taxon>
        <taxon>Friedmanniomyces</taxon>
    </lineage>
</organism>
<dbReference type="EMBL" id="NAJQ01000279">
    <property type="protein sequence ID" value="TKA73096.1"/>
    <property type="molecule type" value="Genomic_DNA"/>
</dbReference>
<sequence length="116" mass="13122">MAIFRAWLLSLTRAGSHELKMDDKKVKDIVTIVTKLSEPYADTRSNKPPFTDAEVLAMVLLRASKALTFAEIIYHIFKQFAYFGMMATRDSVSGGSPKLALRFEDALRFYDLPLTT</sequence>
<protein>
    <submittedName>
        <fullName evidence="1">Uncharacterized protein</fullName>
    </submittedName>
</protein>
<gene>
    <name evidence="1" type="ORF">B0A55_04830</name>
</gene>
<name>A0A4U0XBG4_9PEZI</name>
<evidence type="ECO:0000313" key="1">
    <source>
        <dbReference type="EMBL" id="TKA73096.1"/>
    </source>
</evidence>
<accession>A0A4U0XBG4</accession>
<proteinExistence type="predicted"/>
<evidence type="ECO:0000313" key="2">
    <source>
        <dbReference type="Proteomes" id="UP000309340"/>
    </source>
</evidence>
<dbReference type="AlphaFoldDB" id="A0A4U0XBG4"/>
<reference evidence="1 2" key="1">
    <citation type="submission" date="2017-03" db="EMBL/GenBank/DDBJ databases">
        <title>Genomes of endolithic fungi from Antarctica.</title>
        <authorList>
            <person name="Coleine C."/>
            <person name="Masonjones S."/>
            <person name="Stajich J.E."/>
        </authorList>
    </citation>
    <scope>NUCLEOTIDE SEQUENCE [LARGE SCALE GENOMIC DNA]</scope>
    <source>
        <strain evidence="1 2">CCFEE 5184</strain>
    </source>
</reference>
<dbReference type="Proteomes" id="UP000309340">
    <property type="component" value="Unassembled WGS sequence"/>
</dbReference>